<dbReference type="KEGG" id="dce:O6P33_06625"/>
<dbReference type="RefSeq" id="WP_269819406.1">
    <property type="nucleotide sequence ID" value="NZ_CP114976.1"/>
</dbReference>
<protein>
    <submittedName>
        <fullName evidence="2">FixH family protein</fullName>
    </submittedName>
</protein>
<keyword evidence="1" id="KW-0472">Membrane</keyword>
<dbReference type="Proteomes" id="UP001212189">
    <property type="component" value="Chromosome"/>
</dbReference>
<keyword evidence="1" id="KW-1133">Transmembrane helix</keyword>
<dbReference type="Pfam" id="PF05751">
    <property type="entry name" value="FixH"/>
    <property type="match status" value="1"/>
</dbReference>
<keyword evidence="3" id="KW-1185">Reference proteome</keyword>
<evidence type="ECO:0000313" key="2">
    <source>
        <dbReference type="EMBL" id="WBE26484.1"/>
    </source>
</evidence>
<proteinExistence type="predicted"/>
<organism evidence="2 3">
    <name type="scientific">Denitrificimonas caeni</name>
    <dbReference type="NCBI Taxonomy" id="521720"/>
    <lineage>
        <taxon>Bacteria</taxon>
        <taxon>Pseudomonadati</taxon>
        <taxon>Pseudomonadota</taxon>
        <taxon>Gammaproteobacteria</taxon>
        <taxon>Pseudomonadales</taxon>
        <taxon>Pseudomonadaceae</taxon>
        <taxon>Denitrificimonas</taxon>
    </lineage>
</organism>
<keyword evidence="1" id="KW-0812">Transmembrane</keyword>
<dbReference type="InterPro" id="IPR008620">
    <property type="entry name" value="FixH"/>
</dbReference>
<dbReference type="AlphaFoldDB" id="A0AAF0AJX7"/>
<dbReference type="EMBL" id="CP114976">
    <property type="protein sequence ID" value="WBE26484.1"/>
    <property type="molecule type" value="Genomic_DNA"/>
</dbReference>
<gene>
    <name evidence="2" type="ORF">O6P33_06625</name>
</gene>
<sequence length="166" mass="18895">MQPEDNVLPWYKEFWPWFIIGMLSFSVVLGLSLLTISIRNADSLVVDNYYDAGKGINTSLERERLADLLEIGGVLSLDSKIGQVEFVLNGNSRPQHLVLNLISPTQPERDRRIVLQPVSADTYRGLLEEDIQGRRFVEILGTENAEDWRLFEEHTLVSQQPITLGE</sequence>
<feature type="transmembrane region" description="Helical" evidence="1">
    <location>
        <begin position="14"/>
        <end position="34"/>
    </location>
</feature>
<reference evidence="2 3" key="1">
    <citation type="submission" date="2022-12" db="EMBL/GenBank/DDBJ databases">
        <title>Coexistence and Characterization of a Novel Tigecycline Resistance gene tet(X) variant and blaNDM-1 in a Pseudomonas caeni Isolate of Chicken Origin.</title>
        <authorList>
            <person name="Lu X."/>
            <person name="Zhang L."/>
            <person name="Li R."/>
            <person name="Wang Z."/>
        </authorList>
    </citation>
    <scope>NUCLEOTIDE SEQUENCE [LARGE SCALE GENOMIC DNA]</scope>
    <source>
        <strain evidence="2 3">CE14</strain>
    </source>
</reference>
<evidence type="ECO:0000313" key="3">
    <source>
        <dbReference type="Proteomes" id="UP001212189"/>
    </source>
</evidence>
<evidence type="ECO:0000256" key="1">
    <source>
        <dbReference type="SAM" id="Phobius"/>
    </source>
</evidence>
<accession>A0AAF0AJX7</accession>
<name>A0AAF0AJX7_9GAMM</name>